<reference evidence="1 2" key="1">
    <citation type="submission" date="2018-12" db="EMBL/GenBank/DDBJ databases">
        <title>Draft genome sequence of Embleya hyalina NBRC 13850T.</title>
        <authorList>
            <person name="Komaki H."/>
            <person name="Hosoyama A."/>
            <person name="Kimura A."/>
            <person name="Ichikawa N."/>
            <person name="Tamura T."/>
        </authorList>
    </citation>
    <scope>NUCLEOTIDE SEQUENCE [LARGE SCALE GENOMIC DNA]</scope>
    <source>
        <strain evidence="1 2">NBRC 13850</strain>
    </source>
</reference>
<evidence type="ECO:0000313" key="2">
    <source>
        <dbReference type="Proteomes" id="UP000286931"/>
    </source>
</evidence>
<proteinExistence type="predicted"/>
<protein>
    <submittedName>
        <fullName evidence="1">Uncharacterized protein</fullName>
    </submittedName>
</protein>
<organism evidence="1 2">
    <name type="scientific">Embleya hyalina</name>
    <dbReference type="NCBI Taxonomy" id="516124"/>
    <lineage>
        <taxon>Bacteria</taxon>
        <taxon>Bacillati</taxon>
        <taxon>Actinomycetota</taxon>
        <taxon>Actinomycetes</taxon>
        <taxon>Kitasatosporales</taxon>
        <taxon>Streptomycetaceae</taxon>
        <taxon>Embleya</taxon>
    </lineage>
</organism>
<dbReference type="EMBL" id="BIFH01000031">
    <property type="protein sequence ID" value="GCD99202.1"/>
    <property type="molecule type" value="Genomic_DNA"/>
</dbReference>
<gene>
    <name evidence="1" type="ORF">EHYA_06915</name>
</gene>
<dbReference type="AlphaFoldDB" id="A0A401YX58"/>
<name>A0A401YX58_9ACTN</name>
<dbReference type="Proteomes" id="UP000286931">
    <property type="component" value="Unassembled WGS sequence"/>
</dbReference>
<sequence>MLNTSVARYVEAAWRRHAAIGIIGKVEEPAPTAAEDVLAHHDDRLYGCVELVVDAARRLDPVSGSDGSESVWIELISENEQPGPDHRRRLTRYGCRWW</sequence>
<comment type="caution">
    <text evidence="1">The sequence shown here is derived from an EMBL/GenBank/DDBJ whole genome shotgun (WGS) entry which is preliminary data.</text>
</comment>
<accession>A0A401YX58</accession>
<evidence type="ECO:0000313" key="1">
    <source>
        <dbReference type="EMBL" id="GCD99202.1"/>
    </source>
</evidence>
<keyword evidence="2" id="KW-1185">Reference proteome</keyword>